<feature type="transmembrane region" description="Helical" evidence="1">
    <location>
        <begin position="52"/>
        <end position="73"/>
    </location>
</feature>
<organism evidence="3 4">
    <name type="scientific">Bosea robiniae</name>
    <dbReference type="NCBI Taxonomy" id="1036780"/>
    <lineage>
        <taxon>Bacteria</taxon>
        <taxon>Pseudomonadati</taxon>
        <taxon>Pseudomonadota</taxon>
        <taxon>Alphaproteobacteria</taxon>
        <taxon>Hyphomicrobiales</taxon>
        <taxon>Boseaceae</taxon>
        <taxon>Bosea</taxon>
    </lineage>
</organism>
<keyword evidence="4" id="KW-1185">Reference proteome</keyword>
<keyword evidence="1" id="KW-0472">Membrane</keyword>
<feature type="domain" description="DUF1468" evidence="2">
    <location>
        <begin position="20"/>
        <end position="154"/>
    </location>
</feature>
<protein>
    <submittedName>
        <fullName evidence="3">Tricarboxylic transport membrane protein</fullName>
    </submittedName>
</protein>
<sequence length="166" mass="17222">MSSMKNGSATAGGGRRAAWWLGLAILVMGAVWLNGARSIASTTNYVGLGPSAIVLAVGLGLVLLGFLLIVQALKGQLAPPSEDEEEAPFSRPAFLMALAGVGVPLLTIRWLGFPFSAMLAFTLVTHAFGSRRTLLDLGIGALIASLAWLGFSRLGISLGPFFPLLG</sequence>
<reference evidence="3 4" key="1">
    <citation type="submission" date="2016-10" db="EMBL/GenBank/DDBJ databases">
        <authorList>
            <person name="Varghese N."/>
            <person name="Submissions S."/>
        </authorList>
    </citation>
    <scope>NUCLEOTIDE SEQUENCE [LARGE SCALE GENOMIC DNA]</scope>
    <source>
        <strain evidence="3 4">DSM 26672</strain>
    </source>
</reference>
<feature type="transmembrane region" description="Helical" evidence="1">
    <location>
        <begin position="133"/>
        <end position="151"/>
    </location>
</feature>
<dbReference type="EMBL" id="FNBZ01000010">
    <property type="protein sequence ID" value="SDH62431.1"/>
    <property type="molecule type" value="Genomic_DNA"/>
</dbReference>
<evidence type="ECO:0000313" key="4">
    <source>
        <dbReference type="Proteomes" id="UP000199468"/>
    </source>
</evidence>
<feature type="transmembrane region" description="Helical" evidence="1">
    <location>
        <begin position="20"/>
        <end position="40"/>
    </location>
</feature>
<keyword evidence="1" id="KW-0812">Transmembrane</keyword>
<feature type="transmembrane region" description="Helical" evidence="1">
    <location>
        <begin position="93"/>
        <end position="121"/>
    </location>
</feature>
<keyword evidence="1" id="KW-1133">Transmembrane helix</keyword>
<dbReference type="InterPro" id="IPR009936">
    <property type="entry name" value="DUF1468"/>
</dbReference>
<evidence type="ECO:0000259" key="2">
    <source>
        <dbReference type="Pfam" id="PF07331"/>
    </source>
</evidence>
<evidence type="ECO:0000256" key="1">
    <source>
        <dbReference type="SAM" id="Phobius"/>
    </source>
</evidence>
<dbReference type="Proteomes" id="UP000199468">
    <property type="component" value="Unassembled WGS sequence"/>
</dbReference>
<evidence type="ECO:0000313" key="3">
    <source>
        <dbReference type="EMBL" id="SDH62431.1"/>
    </source>
</evidence>
<proteinExistence type="predicted"/>
<comment type="caution">
    <text evidence="3">The sequence shown here is derived from an EMBL/GenBank/DDBJ whole genome shotgun (WGS) entry which is preliminary data.</text>
</comment>
<accession>A0ABY0P7T7</accession>
<gene>
    <name evidence="3" type="ORF">SAMN05421844_11030</name>
</gene>
<name>A0ABY0P7T7_9HYPH</name>
<dbReference type="Pfam" id="PF07331">
    <property type="entry name" value="TctB"/>
    <property type="match status" value="1"/>
</dbReference>